<dbReference type="EMBL" id="ML742243">
    <property type="protein sequence ID" value="KAE8146758.1"/>
    <property type="molecule type" value="Genomic_DNA"/>
</dbReference>
<proteinExistence type="predicted"/>
<reference evidence="3 4" key="1">
    <citation type="submission" date="2019-04" db="EMBL/GenBank/DDBJ databases">
        <title>Friends and foes A comparative genomics study of 23 Aspergillus species from section Flavi.</title>
        <authorList>
            <consortium name="DOE Joint Genome Institute"/>
            <person name="Kjaerbolling I."/>
            <person name="Vesth T."/>
            <person name="Frisvad J.C."/>
            <person name="Nybo J.L."/>
            <person name="Theobald S."/>
            <person name="Kildgaard S."/>
            <person name="Isbrandt T."/>
            <person name="Kuo A."/>
            <person name="Sato A."/>
            <person name="Lyhne E.K."/>
            <person name="Kogle M.E."/>
            <person name="Wiebenga A."/>
            <person name="Kun R.S."/>
            <person name="Lubbers R.J."/>
            <person name="Makela M.R."/>
            <person name="Barry K."/>
            <person name="Chovatia M."/>
            <person name="Clum A."/>
            <person name="Daum C."/>
            <person name="Haridas S."/>
            <person name="He G."/>
            <person name="LaButti K."/>
            <person name="Lipzen A."/>
            <person name="Mondo S."/>
            <person name="Riley R."/>
            <person name="Salamov A."/>
            <person name="Simmons B.A."/>
            <person name="Magnuson J.K."/>
            <person name="Henrissat B."/>
            <person name="Mortensen U.H."/>
            <person name="Larsen T.O."/>
            <person name="Devries R.P."/>
            <person name="Grigoriev I.V."/>
            <person name="Machida M."/>
            <person name="Baker S.E."/>
            <person name="Andersen M.R."/>
        </authorList>
    </citation>
    <scope>NUCLEOTIDE SEQUENCE [LARGE SCALE GENOMIC DNA]</scope>
    <source>
        <strain evidence="3 4">IBT 18842</strain>
    </source>
</reference>
<gene>
    <name evidence="3" type="ORF">BDV25DRAFT_143374</name>
</gene>
<dbReference type="Proteomes" id="UP000325780">
    <property type="component" value="Unassembled WGS sequence"/>
</dbReference>
<dbReference type="AlphaFoldDB" id="A0A5N6TK69"/>
<evidence type="ECO:0000256" key="2">
    <source>
        <dbReference type="SAM" id="SignalP"/>
    </source>
</evidence>
<accession>A0A5N6TK69</accession>
<evidence type="ECO:0000256" key="1">
    <source>
        <dbReference type="SAM" id="MobiDB-lite"/>
    </source>
</evidence>
<evidence type="ECO:0000313" key="4">
    <source>
        <dbReference type="Proteomes" id="UP000325780"/>
    </source>
</evidence>
<name>A0A5N6TK69_ASPAV</name>
<evidence type="ECO:0000313" key="3">
    <source>
        <dbReference type="EMBL" id="KAE8146758.1"/>
    </source>
</evidence>
<protein>
    <submittedName>
        <fullName evidence="3">Uncharacterized protein</fullName>
    </submittedName>
</protein>
<feature type="chain" id="PRO_5024901366" evidence="2">
    <location>
        <begin position="21"/>
        <end position="118"/>
    </location>
</feature>
<feature type="signal peptide" evidence="2">
    <location>
        <begin position="1"/>
        <end position="20"/>
    </location>
</feature>
<feature type="region of interest" description="Disordered" evidence="1">
    <location>
        <begin position="22"/>
        <end position="45"/>
    </location>
</feature>
<keyword evidence="2" id="KW-0732">Signal</keyword>
<organism evidence="3 4">
    <name type="scientific">Aspergillus avenaceus</name>
    <dbReference type="NCBI Taxonomy" id="36643"/>
    <lineage>
        <taxon>Eukaryota</taxon>
        <taxon>Fungi</taxon>
        <taxon>Dikarya</taxon>
        <taxon>Ascomycota</taxon>
        <taxon>Pezizomycotina</taxon>
        <taxon>Eurotiomycetes</taxon>
        <taxon>Eurotiomycetidae</taxon>
        <taxon>Eurotiales</taxon>
        <taxon>Aspergillaceae</taxon>
        <taxon>Aspergillus</taxon>
        <taxon>Aspergillus subgen. Circumdati</taxon>
    </lineage>
</organism>
<sequence length="118" mass="12967">MKPTIIPAFLAFLCLTSVRATPVNPADPASQDPRKLPPMMGHNKNFGKYIDTGRCLLGTGRDHKNKCVLKGREDGKAYYYSCSRESPCKKNGDPCSISYSPPRGGPLQLIVNCNPLNR</sequence>
<keyword evidence="4" id="KW-1185">Reference proteome</keyword>